<keyword evidence="1" id="KW-0677">Repeat</keyword>
<feature type="region of interest" description="Disordered" evidence="2">
    <location>
        <begin position="1"/>
        <end position="25"/>
    </location>
</feature>
<dbReference type="EMBL" id="BPQB01000009">
    <property type="protein sequence ID" value="GJE88413.1"/>
    <property type="molecule type" value="Genomic_DNA"/>
</dbReference>
<dbReference type="PANTHER" id="PTHR45964:SF9">
    <property type="entry name" value="SULFOTRANSFERASE"/>
    <property type="match status" value="1"/>
</dbReference>
<dbReference type="PROSITE" id="PS51212">
    <property type="entry name" value="WSC"/>
    <property type="match status" value="2"/>
</dbReference>
<gene>
    <name evidence="4" type="ORF">PsYK624_044960</name>
</gene>
<comment type="caution">
    <text evidence="4">The sequence shown here is derived from an EMBL/GenBank/DDBJ whole genome shotgun (WGS) entry which is preliminary data.</text>
</comment>
<proteinExistence type="predicted"/>
<keyword evidence="5" id="KW-1185">Reference proteome</keyword>
<dbReference type="SMART" id="SM00321">
    <property type="entry name" value="WSC"/>
    <property type="match status" value="2"/>
</dbReference>
<feature type="domain" description="WSC" evidence="3">
    <location>
        <begin position="164"/>
        <end position="257"/>
    </location>
</feature>
<reference evidence="4 5" key="1">
    <citation type="submission" date="2021-08" db="EMBL/GenBank/DDBJ databases">
        <title>Draft Genome Sequence of Phanerochaete sordida strain YK-624.</title>
        <authorList>
            <person name="Mori T."/>
            <person name="Dohra H."/>
            <person name="Suzuki T."/>
            <person name="Kawagishi H."/>
            <person name="Hirai H."/>
        </authorList>
    </citation>
    <scope>NUCLEOTIDE SEQUENCE [LARGE SCALE GENOMIC DNA]</scope>
    <source>
        <strain evidence="4 5">YK-624</strain>
    </source>
</reference>
<name>A0A9P3G3G9_9APHY</name>
<evidence type="ECO:0000259" key="3">
    <source>
        <dbReference type="PROSITE" id="PS51212"/>
    </source>
</evidence>
<protein>
    <submittedName>
        <fullName evidence="4">WSC-domain-containing protein</fullName>
    </submittedName>
</protein>
<feature type="domain" description="WSC" evidence="3">
    <location>
        <begin position="267"/>
        <end position="359"/>
    </location>
</feature>
<dbReference type="Pfam" id="PF01822">
    <property type="entry name" value="WSC"/>
    <property type="match status" value="2"/>
</dbReference>
<dbReference type="InterPro" id="IPR002889">
    <property type="entry name" value="WSC_carb-bd"/>
</dbReference>
<dbReference type="PANTHER" id="PTHR45964">
    <property type="entry name" value="WSCD FAMILY MEMBER CG9164"/>
    <property type="match status" value="1"/>
</dbReference>
<evidence type="ECO:0000256" key="2">
    <source>
        <dbReference type="SAM" id="MobiDB-lite"/>
    </source>
</evidence>
<dbReference type="InterPro" id="IPR051589">
    <property type="entry name" value="Sialate-O-sulfotransferase"/>
</dbReference>
<feature type="compositionally biased region" description="Low complexity" evidence="2">
    <location>
        <begin position="140"/>
        <end position="152"/>
    </location>
</feature>
<evidence type="ECO:0000313" key="4">
    <source>
        <dbReference type="EMBL" id="GJE88413.1"/>
    </source>
</evidence>
<evidence type="ECO:0000313" key="5">
    <source>
        <dbReference type="Proteomes" id="UP000703269"/>
    </source>
</evidence>
<feature type="region of interest" description="Disordered" evidence="2">
    <location>
        <begin position="140"/>
        <end position="163"/>
    </location>
</feature>
<dbReference type="OrthoDB" id="5985073at2759"/>
<organism evidence="4 5">
    <name type="scientific">Phanerochaete sordida</name>
    <dbReference type="NCBI Taxonomy" id="48140"/>
    <lineage>
        <taxon>Eukaryota</taxon>
        <taxon>Fungi</taxon>
        <taxon>Dikarya</taxon>
        <taxon>Basidiomycota</taxon>
        <taxon>Agaricomycotina</taxon>
        <taxon>Agaricomycetes</taxon>
        <taxon>Polyporales</taxon>
        <taxon>Phanerochaetaceae</taxon>
        <taxon>Phanerochaete</taxon>
    </lineage>
</organism>
<evidence type="ECO:0000256" key="1">
    <source>
        <dbReference type="ARBA" id="ARBA00022737"/>
    </source>
</evidence>
<accession>A0A9P3G3G9</accession>
<dbReference type="Proteomes" id="UP000703269">
    <property type="component" value="Unassembled WGS sequence"/>
</dbReference>
<dbReference type="AlphaFoldDB" id="A0A9P3G3G9"/>
<sequence length="360" mass="37105">MCAPPLYVPHPESEHRRTRLASDASPQSTCRMARAKMLRQPVLTLPSWAILIYTTLVAATCDVSRPIALCCMGVAPWDSNEGVWGGICGYYPSNPSTIVGARCIPFQAAGCPVGNIGTCCAGQWSSGQCGLGTDCSGSPSAPSSTTTSSSTPTPTPPPPLPDGWTLASACAQDSSSRILSSDVSANLPNNTPNNCIAHCQALGYVYAGVEYGNQCRCGTGFSAAPSPIDPSNCHKACSGDAQQTCGGSYAIQLYQGPAVTEPLPAGWTVAAACAVDNASRVIVKDKVTILPNNTPATCIQHCISAGSTYAGVEYGDECHCGTGYAEDAGAPTTDCSKSCPGNPALTCGGSWRIQIYLTNT</sequence>